<evidence type="ECO:0000313" key="3">
    <source>
        <dbReference type="Proteomes" id="UP000289738"/>
    </source>
</evidence>
<keyword evidence="3" id="KW-1185">Reference proteome</keyword>
<dbReference type="EMBL" id="SDMP01000009">
    <property type="protein sequence ID" value="RYR39528.1"/>
    <property type="molecule type" value="Genomic_DNA"/>
</dbReference>
<dbReference type="AlphaFoldDB" id="A0A445BLH8"/>
<gene>
    <name evidence="2" type="ORF">Ahy_A09g045084</name>
</gene>
<proteinExistence type="predicted"/>
<accession>A0A445BLH8</accession>
<dbReference type="InterPro" id="IPR019557">
    <property type="entry name" value="AminoTfrase-like_pln_mobile"/>
</dbReference>
<dbReference type="Pfam" id="PF10536">
    <property type="entry name" value="PMD"/>
    <property type="match status" value="1"/>
</dbReference>
<dbReference type="PANTHER" id="PTHR46033">
    <property type="entry name" value="PROTEIN MAIN-LIKE 2"/>
    <property type="match status" value="1"/>
</dbReference>
<evidence type="ECO:0000259" key="1">
    <source>
        <dbReference type="Pfam" id="PF10536"/>
    </source>
</evidence>
<reference evidence="2 3" key="1">
    <citation type="submission" date="2019-01" db="EMBL/GenBank/DDBJ databases">
        <title>Sequencing of cultivated peanut Arachis hypogaea provides insights into genome evolution and oil improvement.</title>
        <authorList>
            <person name="Chen X."/>
        </authorList>
    </citation>
    <scope>NUCLEOTIDE SEQUENCE [LARGE SCALE GENOMIC DNA]</scope>
    <source>
        <strain evidence="3">cv. Fuhuasheng</strain>
        <tissue evidence="2">Leaves</tissue>
    </source>
</reference>
<sequence length="94" mass="10807">MVRDYTSLKDHIINYLEHPNYWHLAVKQALRTTEFYHVSRVGQIRGHSDLLSALVEKWRPETHSFVLPASEVTVTLENILHIFGLPIDGEVVTG</sequence>
<organism evidence="2 3">
    <name type="scientific">Arachis hypogaea</name>
    <name type="common">Peanut</name>
    <dbReference type="NCBI Taxonomy" id="3818"/>
    <lineage>
        <taxon>Eukaryota</taxon>
        <taxon>Viridiplantae</taxon>
        <taxon>Streptophyta</taxon>
        <taxon>Embryophyta</taxon>
        <taxon>Tracheophyta</taxon>
        <taxon>Spermatophyta</taxon>
        <taxon>Magnoliopsida</taxon>
        <taxon>eudicotyledons</taxon>
        <taxon>Gunneridae</taxon>
        <taxon>Pentapetalae</taxon>
        <taxon>rosids</taxon>
        <taxon>fabids</taxon>
        <taxon>Fabales</taxon>
        <taxon>Fabaceae</taxon>
        <taxon>Papilionoideae</taxon>
        <taxon>50 kb inversion clade</taxon>
        <taxon>dalbergioids sensu lato</taxon>
        <taxon>Dalbergieae</taxon>
        <taxon>Pterocarpus clade</taxon>
        <taxon>Arachis</taxon>
    </lineage>
</organism>
<dbReference type="PANTHER" id="PTHR46033:SF8">
    <property type="entry name" value="PROTEIN MAINTENANCE OF MERISTEMS-LIKE"/>
    <property type="match status" value="1"/>
</dbReference>
<dbReference type="GO" id="GO:0010073">
    <property type="term" value="P:meristem maintenance"/>
    <property type="evidence" value="ECO:0007669"/>
    <property type="project" value="InterPro"/>
</dbReference>
<name>A0A445BLH8_ARAHY</name>
<protein>
    <recommendedName>
        <fullName evidence="1">Aminotransferase-like plant mobile domain-containing protein</fullName>
    </recommendedName>
</protein>
<feature type="domain" description="Aminotransferase-like plant mobile" evidence="1">
    <location>
        <begin position="35"/>
        <end position="93"/>
    </location>
</feature>
<evidence type="ECO:0000313" key="2">
    <source>
        <dbReference type="EMBL" id="RYR39528.1"/>
    </source>
</evidence>
<dbReference type="Proteomes" id="UP000289738">
    <property type="component" value="Chromosome A09"/>
</dbReference>
<dbReference type="InterPro" id="IPR044824">
    <property type="entry name" value="MAIN-like"/>
</dbReference>
<comment type="caution">
    <text evidence="2">The sequence shown here is derived from an EMBL/GenBank/DDBJ whole genome shotgun (WGS) entry which is preliminary data.</text>
</comment>